<feature type="domain" description="Putative DNA-binding" evidence="1">
    <location>
        <begin position="6"/>
        <end position="99"/>
    </location>
</feature>
<dbReference type="GO" id="GO:0003677">
    <property type="term" value="F:DNA binding"/>
    <property type="evidence" value="ECO:0007669"/>
    <property type="project" value="UniProtKB-KW"/>
</dbReference>
<accession>A0A3D9YY31</accession>
<name>A0A3D9YY31_9HYPH</name>
<proteinExistence type="predicted"/>
<dbReference type="Proteomes" id="UP000256900">
    <property type="component" value="Unassembled WGS sequence"/>
</dbReference>
<dbReference type="InterPro" id="IPR018640">
    <property type="entry name" value="DUF2063"/>
</dbReference>
<keyword evidence="2" id="KW-0238">DNA-binding</keyword>
<dbReference type="AlphaFoldDB" id="A0A3D9YY31"/>
<keyword evidence="3" id="KW-1185">Reference proteome</keyword>
<evidence type="ECO:0000313" key="2">
    <source>
        <dbReference type="EMBL" id="REF87664.1"/>
    </source>
</evidence>
<gene>
    <name evidence="2" type="ORF">DES32_1291</name>
</gene>
<dbReference type="OrthoDB" id="4146344at2"/>
<dbReference type="RefSeq" id="WP_115835840.1">
    <property type="nucleotide sequence ID" value="NZ_CP025086.1"/>
</dbReference>
<dbReference type="Pfam" id="PF09836">
    <property type="entry name" value="DUF2063"/>
    <property type="match status" value="1"/>
</dbReference>
<comment type="caution">
    <text evidence="2">The sequence shown here is derived from an EMBL/GenBank/DDBJ whole genome shotgun (WGS) entry which is preliminary data.</text>
</comment>
<dbReference type="EMBL" id="QUMO01000002">
    <property type="protein sequence ID" value="REF87664.1"/>
    <property type="molecule type" value="Genomic_DNA"/>
</dbReference>
<evidence type="ECO:0000259" key="1">
    <source>
        <dbReference type="Pfam" id="PF09836"/>
    </source>
</evidence>
<organism evidence="2 3">
    <name type="scientific">Methylovirgula ligni</name>
    <dbReference type="NCBI Taxonomy" id="569860"/>
    <lineage>
        <taxon>Bacteria</taxon>
        <taxon>Pseudomonadati</taxon>
        <taxon>Pseudomonadota</taxon>
        <taxon>Alphaproteobacteria</taxon>
        <taxon>Hyphomicrobiales</taxon>
        <taxon>Beijerinckiaceae</taxon>
        <taxon>Methylovirgula</taxon>
    </lineage>
</organism>
<protein>
    <submittedName>
        <fullName evidence="2">Putative DNA-binding protein</fullName>
    </submittedName>
</protein>
<sequence length="267" mass="29062">MSLATLQAKFQAAILGLDADRNILADINASRRLEPAMRFHVYARAYRLRLAGLLAEDFKVLNNALGNDGFHALAEAYIDATPSHHRNARWYARDLPDFMQATAPWNESRGLIDIARLERALADAFDATDAAACPVAALAALAREDWPQVRFALHASARVLTLTKGIAAAFEAAAAETPCPEPDETQDEFLLVWRNGDAQVVYRELTAAEALALREALAGKSFGDICALLQFRDEADADAVAARAGSYLAQWFADGLIIEVRNPPGTL</sequence>
<reference evidence="2 3" key="1">
    <citation type="submission" date="2018-08" db="EMBL/GenBank/DDBJ databases">
        <title>Genomic Encyclopedia of Type Strains, Phase IV (KMG-IV): sequencing the most valuable type-strain genomes for metagenomic binning, comparative biology and taxonomic classification.</title>
        <authorList>
            <person name="Goeker M."/>
        </authorList>
    </citation>
    <scope>NUCLEOTIDE SEQUENCE [LARGE SCALE GENOMIC DNA]</scope>
    <source>
        <strain evidence="2 3">BW863</strain>
    </source>
</reference>
<evidence type="ECO:0000313" key="3">
    <source>
        <dbReference type="Proteomes" id="UP000256900"/>
    </source>
</evidence>